<dbReference type="HAMAP" id="MF_00048">
    <property type="entry name" value="UPF0102"/>
    <property type="match status" value="1"/>
</dbReference>
<dbReference type="NCBIfam" id="TIGR00252">
    <property type="entry name" value="YraN family protein"/>
    <property type="match status" value="1"/>
</dbReference>
<keyword evidence="4" id="KW-1185">Reference proteome</keyword>
<comment type="similarity">
    <text evidence="1 2">Belongs to the UPF0102 family.</text>
</comment>
<dbReference type="PANTHER" id="PTHR34039:SF1">
    <property type="entry name" value="UPF0102 PROTEIN YRAN"/>
    <property type="match status" value="1"/>
</dbReference>
<evidence type="ECO:0000256" key="2">
    <source>
        <dbReference type="HAMAP-Rule" id="MF_00048"/>
    </source>
</evidence>
<evidence type="ECO:0000313" key="3">
    <source>
        <dbReference type="EMBL" id="BBO71802.1"/>
    </source>
</evidence>
<sequence length="123" mass="13729">MLNRHQQFGKRSERLAAEFLKRTGYRILETNYRSTVGEIDIIAREKGTIVFVEVKARSSSRFGSPKGAVTPAKQRKISMTALDYLKRSGQVDARARFDVVAIDTATGQTDIEVVKNAFSLAYG</sequence>
<dbReference type="SUPFAM" id="SSF52980">
    <property type="entry name" value="Restriction endonuclease-like"/>
    <property type="match status" value="1"/>
</dbReference>
<dbReference type="Gene3D" id="3.40.1350.10">
    <property type="match status" value="1"/>
</dbReference>
<accession>A0A5K7YPW2</accession>
<dbReference type="Pfam" id="PF02021">
    <property type="entry name" value="UPF0102"/>
    <property type="match status" value="1"/>
</dbReference>
<dbReference type="OrthoDB" id="9794876at2"/>
<dbReference type="InterPro" id="IPR011335">
    <property type="entry name" value="Restrct_endonuc-II-like"/>
</dbReference>
<reference evidence="3 4" key="1">
    <citation type="submission" date="2019-11" db="EMBL/GenBank/DDBJ databases">
        <title>Comparative genomics of hydrocarbon-degrading Desulfosarcina strains.</title>
        <authorList>
            <person name="Watanabe M."/>
            <person name="Kojima H."/>
            <person name="Fukui M."/>
        </authorList>
    </citation>
    <scope>NUCLEOTIDE SEQUENCE [LARGE SCALE GENOMIC DNA]</scope>
    <source>
        <strain evidence="3 4">PL12</strain>
    </source>
</reference>
<dbReference type="KEGG" id="dalk:DSCA_57320"/>
<dbReference type="CDD" id="cd20736">
    <property type="entry name" value="PoNe_Nuclease"/>
    <property type="match status" value="1"/>
</dbReference>
<dbReference type="InterPro" id="IPR011856">
    <property type="entry name" value="tRNA_endonuc-like_dom_sf"/>
</dbReference>
<dbReference type="GO" id="GO:0003676">
    <property type="term" value="F:nucleic acid binding"/>
    <property type="evidence" value="ECO:0007669"/>
    <property type="project" value="InterPro"/>
</dbReference>
<gene>
    <name evidence="3" type="ORF">DSCA_57320</name>
</gene>
<evidence type="ECO:0000313" key="4">
    <source>
        <dbReference type="Proteomes" id="UP000427906"/>
    </source>
</evidence>
<proteinExistence type="inferred from homology"/>
<evidence type="ECO:0000256" key="1">
    <source>
        <dbReference type="ARBA" id="ARBA00006738"/>
    </source>
</evidence>
<dbReference type="RefSeq" id="WP_155319584.1">
    <property type="nucleotide sequence ID" value="NZ_AP021874.1"/>
</dbReference>
<dbReference type="PANTHER" id="PTHR34039">
    <property type="entry name" value="UPF0102 PROTEIN YRAN"/>
    <property type="match status" value="1"/>
</dbReference>
<dbReference type="NCBIfam" id="NF009150">
    <property type="entry name" value="PRK12497.1-3"/>
    <property type="match status" value="1"/>
</dbReference>
<dbReference type="InterPro" id="IPR003509">
    <property type="entry name" value="UPF0102_YraN-like"/>
</dbReference>
<dbReference type="NCBIfam" id="NF009154">
    <property type="entry name" value="PRK12497.3-3"/>
    <property type="match status" value="1"/>
</dbReference>
<dbReference type="AlphaFoldDB" id="A0A5K7YPW2"/>
<dbReference type="EMBL" id="AP021874">
    <property type="protein sequence ID" value="BBO71802.1"/>
    <property type="molecule type" value="Genomic_DNA"/>
</dbReference>
<protein>
    <recommendedName>
        <fullName evidence="2">UPF0102 protein DSCA_57320</fullName>
    </recommendedName>
</protein>
<organism evidence="3 4">
    <name type="scientific">Desulfosarcina alkanivorans</name>
    <dbReference type="NCBI Taxonomy" id="571177"/>
    <lineage>
        <taxon>Bacteria</taxon>
        <taxon>Pseudomonadati</taxon>
        <taxon>Thermodesulfobacteriota</taxon>
        <taxon>Desulfobacteria</taxon>
        <taxon>Desulfobacterales</taxon>
        <taxon>Desulfosarcinaceae</taxon>
        <taxon>Desulfosarcina</taxon>
    </lineage>
</organism>
<dbReference type="Proteomes" id="UP000427906">
    <property type="component" value="Chromosome"/>
</dbReference>
<name>A0A5K7YPW2_9BACT</name>